<sequence length="74" mass="8661">MIQNDRSLPLCVYRCVCILILLNFRSSISNTSEIYLLRNYNLDHHYGDEIKHKTVANYKISAFPFGAFHEINLL</sequence>
<dbReference type="EMBL" id="KQ420768">
    <property type="protein sequence ID" value="KOF79438.1"/>
    <property type="molecule type" value="Genomic_DNA"/>
</dbReference>
<gene>
    <name evidence="1" type="ORF">OCBIM_22029524mg</name>
</gene>
<proteinExistence type="predicted"/>
<dbReference type="AlphaFoldDB" id="A0A0L8GR28"/>
<name>A0A0L8GR28_OCTBM</name>
<evidence type="ECO:0000313" key="1">
    <source>
        <dbReference type="EMBL" id="KOF79438.1"/>
    </source>
</evidence>
<accession>A0A0L8GR28</accession>
<organism evidence="1">
    <name type="scientific">Octopus bimaculoides</name>
    <name type="common">California two-spotted octopus</name>
    <dbReference type="NCBI Taxonomy" id="37653"/>
    <lineage>
        <taxon>Eukaryota</taxon>
        <taxon>Metazoa</taxon>
        <taxon>Spiralia</taxon>
        <taxon>Lophotrochozoa</taxon>
        <taxon>Mollusca</taxon>
        <taxon>Cephalopoda</taxon>
        <taxon>Coleoidea</taxon>
        <taxon>Octopodiformes</taxon>
        <taxon>Octopoda</taxon>
        <taxon>Incirrata</taxon>
        <taxon>Octopodidae</taxon>
        <taxon>Octopus</taxon>
    </lineage>
</organism>
<protein>
    <submittedName>
        <fullName evidence="1">Uncharacterized protein</fullName>
    </submittedName>
</protein>
<reference evidence="1" key="1">
    <citation type="submission" date="2015-07" db="EMBL/GenBank/DDBJ databases">
        <title>MeaNS - Measles Nucleotide Surveillance Program.</title>
        <authorList>
            <person name="Tran T."/>
            <person name="Druce J."/>
        </authorList>
    </citation>
    <scope>NUCLEOTIDE SEQUENCE</scope>
    <source>
        <strain evidence="1">UCB-OBI-ISO-001</strain>
        <tissue evidence="1">Gonad</tissue>
    </source>
</reference>